<gene>
    <name evidence="2" type="ORF">CBP34_15235</name>
</gene>
<dbReference type="AlphaFoldDB" id="A0A240U4F8"/>
<accession>A0A240U4F8</accession>
<sequence>MNGVVLSGVRGIVLSGVALSCYQACQSAANPRQHWVFAPSNIPNLNSLTFGRAAPFRWTTAARQKAPQSRRQEQPQNQPRSARQNQAGFPDRRAAP</sequence>
<dbReference type="Proteomes" id="UP000194432">
    <property type="component" value="Chromosome 1"/>
</dbReference>
<keyword evidence="3" id="KW-1185">Reference proteome</keyword>
<feature type="compositionally biased region" description="Polar residues" evidence="1">
    <location>
        <begin position="66"/>
        <end position="87"/>
    </location>
</feature>
<dbReference type="KEGG" id="acin:CBP34_15235"/>
<organism evidence="2 3">
    <name type="scientific">Acidovorax carolinensis</name>
    <dbReference type="NCBI Taxonomy" id="553814"/>
    <lineage>
        <taxon>Bacteria</taxon>
        <taxon>Pseudomonadati</taxon>
        <taxon>Pseudomonadota</taxon>
        <taxon>Betaproteobacteria</taxon>
        <taxon>Burkholderiales</taxon>
        <taxon>Comamonadaceae</taxon>
        <taxon>Acidovorax</taxon>
    </lineage>
</organism>
<proteinExistence type="predicted"/>
<name>A0A240U4F8_9BURK</name>
<evidence type="ECO:0000313" key="2">
    <source>
        <dbReference type="EMBL" id="ART52749.1"/>
    </source>
</evidence>
<reference evidence="2 3" key="1">
    <citation type="submission" date="2017-05" db="EMBL/GenBank/DDBJ databases">
        <title>Polyphasic characterization of four soil-derived phenanthrene-degrading Acidovorax strains and proposal of Acidovorax phenanthrenivorans sp. nov.</title>
        <authorList>
            <person name="Singleton D.R."/>
            <person name="Lee J."/>
            <person name="Dickey A.N."/>
            <person name="Stroud A."/>
            <person name="Scholl E.H."/>
            <person name="Wright F.A."/>
            <person name="Aitken M.D."/>
        </authorList>
    </citation>
    <scope>NUCLEOTIDE SEQUENCE [LARGE SCALE GENOMIC DNA]</scope>
    <source>
        <strain evidence="2">NA3</strain>
    </source>
</reference>
<evidence type="ECO:0000256" key="1">
    <source>
        <dbReference type="SAM" id="MobiDB-lite"/>
    </source>
</evidence>
<feature type="region of interest" description="Disordered" evidence="1">
    <location>
        <begin position="59"/>
        <end position="96"/>
    </location>
</feature>
<evidence type="ECO:0000313" key="3">
    <source>
        <dbReference type="Proteomes" id="UP000194432"/>
    </source>
</evidence>
<protein>
    <submittedName>
        <fullName evidence="2">Uncharacterized protein</fullName>
    </submittedName>
</protein>
<dbReference type="EMBL" id="CP021361">
    <property type="protein sequence ID" value="ART52749.1"/>
    <property type="molecule type" value="Genomic_DNA"/>
</dbReference>